<proteinExistence type="predicted"/>
<dbReference type="PANTHER" id="PTHR14237">
    <property type="entry name" value="MOLYBDOPTERIN COFACTOR SULFURASE MOSC"/>
    <property type="match status" value="1"/>
</dbReference>
<gene>
    <name evidence="3" type="ORF">Cvel_19958</name>
</gene>
<organism evidence="3">
    <name type="scientific">Chromera velia CCMP2878</name>
    <dbReference type="NCBI Taxonomy" id="1169474"/>
    <lineage>
        <taxon>Eukaryota</taxon>
        <taxon>Sar</taxon>
        <taxon>Alveolata</taxon>
        <taxon>Colpodellida</taxon>
        <taxon>Chromeraceae</taxon>
        <taxon>Chromera</taxon>
    </lineage>
</organism>
<feature type="domain" description="MOSC" evidence="2">
    <location>
        <begin position="209"/>
        <end position="409"/>
    </location>
</feature>
<evidence type="ECO:0000256" key="1">
    <source>
        <dbReference type="SAM" id="Phobius"/>
    </source>
</evidence>
<dbReference type="EMBL" id="CDMZ01000835">
    <property type="protein sequence ID" value="CEM22415.1"/>
    <property type="molecule type" value="Genomic_DNA"/>
</dbReference>
<dbReference type="GO" id="GO:0030151">
    <property type="term" value="F:molybdenum ion binding"/>
    <property type="evidence" value="ECO:0007669"/>
    <property type="project" value="InterPro"/>
</dbReference>
<sequence length="425" mass="46670">MDSSFSITVGVIAVFTLFWGVFIAFLFFDAARKKLPPVGHRVAQVSKLYVYPIKGARGIELSCAVLSKYGIYLDRFWMVAKARNNQFVTQRCHSMMAQVKVQLEDKAHKCIGSDEQAGDGEAVWKQAAYLRVTHSTLDLPPLVVSIPGRGETATSSSSEKVLTTKVWNDDVQCVDEGDEAGEWFTKALNAKEPLRLFRTAPSSQFLRTIPERFARRAGETVKASDNTAALADGFPFLIVSENAMQALNARLPSSVGPMNLDRFRGNVVVSIDAPTKGQALTGTPFLELPARTGVAGAFHEDTWGRIAIGRGASKGGKEIVLASAKPCTRCTVPTLDQKTGERAPNNEPTRTLRDVLGRGSRYVKEKEGQWSIFFGQNMVQIPPSQRGRLPAAFDEAWGTLRVADEVRILKWQRAELVAHMNAGLN</sequence>
<evidence type="ECO:0000259" key="2">
    <source>
        <dbReference type="PROSITE" id="PS51340"/>
    </source>
</evidence>
<keyword evidence="1" id="KW-0472">Membrane</keyword>
<dbReference type="PROSITE" id="PS51340">
    <property type="entry name" value="MOSC"/>
    <property type="match status" value="1"/>
</dbReference>
<dbReference type="GO" id="GO:0030170">
    <property type="term" value="F:pyridoxal phosphate binding"/>
    <property type="evidence" value="ECO:0007669"/>
    <property type="project" value="InterPro"/>
</dbReference>
<keyword evidence="1" id="KW-0812">Transmembrane</keyword>
<dbReference type="InterPro" id="IPR005303">
    <property type="entry name" value="MOCOS_middle"/>
</dbReference>
<dbReference type="PANTHER" id="PTHR14237:SF19">
    <property type="entry name" value="MITOCHONDRIAL AMIDOXIME REDUCING COMPONENT 1"/>
    <property type="match status" value="1"/>
</dbReference>
<dbReference type="Pfam" id="PF03476">
    <property type="entry name" value="MOSC_N"/>
    <property type="match status" value="1"/>
</dbReference>
<dbReference type="Pfam" id="PF03473">
    <property type="entry name" value="MOSC"/>
    <property type="match status" value="1"/>
</dbReference>
<feature type="transmembrane region" description="Helical" evidence="1">
    <location>
        <begin position="6"/>
        <end position="28"/>
    </location>
</feature>
<protein>
    <recommendedName>
        <fullName evidence="2">MOSC domain-containing protein</fullName>
    </recommendedName>
</protein>
<name>A0A0G4G3C6_9ALVE</name>
<evidence type="ECO:0000313" key="3">
    <source>
        <dbReference type="EMBL" id="CEM22415.1"/>
    </source>
</evidence>
<reference evidence="3" key="1">
    <citation type="submission" date="2014-11" db="EMBL/GenBank/DDBJ databases">
        <authorList>
            <person name="Otto D Thomas"/>
            <person name="Naeem Raeece"/>
        </authorList>
    </citation>
    <scope>NUCLEOTIDE SEQUENCE</scope>
</reference>
<dbReference type="SUPFAM" id="SSF141673">
    <property type="entry name" value="MOSC N-terminal domain-like"/>
    <property type="match status" value="1"/>
</dbReference>
<dbReference type="VEuPathDB" id="CryptoDB:Cvel_19958"/>
<keyword evidence="1" id="KW-1133">Transmembrane helix</keyword>
<accession>A0A0G4G3C6</accession>
<dbReference type="AlphaFoldDB" id="A0A0G4G3C6"/>
<dbReference type="InterPro" id="IPR005302">
    <property type="entry name" value="MoCF_Sase_C"/>
</dbReference>
<dbReference type="GO" id="GO:0003824">
    <property type="term" value="F:catalytic activity"/>
    <property type="evidence" value="ECO:0007669"/>
    <property type="project" value="InterPro"/>
</dbReference>